<name>A0A1E3AHU8_9FIRM</name>
<dbReference type="GO" id="GO:0005524">
    <property type="term" value="F:ATP binding"/>
    <property type="evidence" value="ECO:0007669"/>
    <property type="project" value="UniProtKB-KW"/>
</dbReference>
<dbReference type="Gene3D" id="3.40.50.300">
    <property type="entry name" value="P-loop containing nucleotide triphosphate hydrolases"/>
    <property type="match status" value="1"/>
</dbReference>
<evidence type="ECO:0000259" key="3">
    <source>
        <dbReference type="PROSITE" id="PS50893"/>
    </source>
</evidence>
<sequence length="252" mass="28119">MAEIRFVNVSKVYDEDIIALERASFDIGQGEFLFFIGRNGAGKSTALKLLTGQETVTGGEVYMNGSSVSALNKKQLPYFRRQFGIMKPDLGLLRNRSILDNIIFSLRATGHYGRKMEELARASLGITGMLHKMNAYPDELSGGENAKALLARAISGNPRILVLDEPTANLDPDSSWDIFCLLEELNRQGMTILAASHDREMVSVMRKRVITLSAGRVVADERRAIYNAMAADILEERRVLNERQLLRGREIN</sequence>
<dbReference type="PANTHER" id="PTHR24220">
    <property type="entry name" value="IMPORT ATP-BINDING PROTEIN"/>
    <property type="match status" value="1"/>
</dbReference>
<dbReference type="PROSITE" id="PS50893">
    <property type="entry name" value="ABC_TRANSPORTER_2"/>
    <property type="match status" value="1"/>
</dbReference>
<dbReference type="EMBL" id="MCGI01000006">
    <property type="protein sequence ID" value="ODM08323.1"/>
    <property type="molecule type" value="Genomic_DNA"/>
</dbReference>
<evidence type="ECO:0000256" key="2">
    <source>
        <dbReference type="ARBA" id="ARBA00022840"/>
    </source>
</evidence>
<dbReference type="PANTHER" id="PTHR24220:SF470">
    <property type="entry name" value="CELL DIVISION ATP-BINDING PROTEIN FTSE"/>
    <property type="match status" value="1"/>
</dbReference>
<organism evidence="4 5">
    <name type="scientific">Eisenbergiella tayi</name>
    <dbReference type="NCBI Taxonomy" id="1432052"/>
    <lineage>
        <taxon>Bacteria</taxon>
        <taxon>Bacillati</taxon>
        <taxon>Bacillota</taxon>
        <taxon>Clostridia</taxon>
        <taxon>Lachnospirales</taxon>
        <taxon>Lachnospiraceae</taxon>
        <taxon>Eisenbergiella</taxon>
    </lineage>
</organism>
<dbReference type="GeneID" id="93301511"/>
<dbReference type="GO" id="GO:0005886">
    <property type="term" value="C:plasma membrane"/>
    <property type="evidence" value="ECO:0007669"/>
    <property type="project" value="TreeGrafter"/>
</dbReference>
<keyword evidence="1" id="KW-0547">Nucleotide-binding</keyword>
<dbReference type="InterPro" id="IPR027417">
    <property type="entry name" value="P-loop_NTPase"/>
</dbReference>
<dbReference type="InterPro" id="IPR015854">
    <property type="entry name" value="ABC_transpr_LolD-like"/>
</dbReference>
<dbReference type="GO" id="GO:0022857">
    <property type="term" value="F:transmembrane transporter activity"/>
    <property type="evidence" value="ECO:0007669"/>
    <property type="project" value="TreeGrafter"/>
</dbReference>
<dbReference type="RefSeq" id="WP_009250536.1">
    <property type="nucleotide sequence ID" value="NZ_CABMHK010000138.1"/>
</dbReference>
<keyword evidence="4" id="KW-0132">Cell division</keyword>
<proteinExistence type="predicted"/>
<keyword evidence="2 4" id="KW-0067">ATP-binding</keyword>
<evidence type="ECO:0000256" key="1">
    <source>
        <dbReference type="ARBA" id="ARBA00022741"/>
    </source>
</evidence>
<protein>
    <submittedName>
        <fullName evidence="4">Cell division ATP-binding protein FtsE</fullName>
    </submittedName>
</protein>
<dbReference type="Pfam" id="PF00005">
    <property type="entry name" value="ABC_tran"/>
    <property type="match status" value="1"/>
</dbReference>
<dbReference type="AlphaFoldDB" id="A0A1E3AHU8"/>
<feature type="domain" description="ABC transporter" evidence="3">
    <location>
        <begin position="4"/>
        <end position="239"/>
    </location>
</feature>
<evidence type="ECO:0000313" key="4">
    <source>
        <dbReference type="EMBL" id="ODM08323.1"/>
    </source>
</evidence>
<dbReference type="InterPro" id="IPR003439">
    <property type="entry name" value="ABC_transporter-like_ATP-bd"/>
</dbReference>
<dbReference type="SUPFAM" id="SSF52540">
    <property type="entry name" value="P-loop containing nucleoside triphosphate hydrolases"/>
    <property type="match status" value="1"/>
</dbReference>
<keyword evidence="4" id="KW-0131">Cell cycle</keyword>
<reference evidence="4 5" key="1">
    <citation type="submission" date="2016-07" db="EMBL/GenBank/DDBJ databases">
        <title>Characterization of isolates of Eisenbergiella tayi derived from blood cultures, using whole genome sequencing.</title>
        <authorList>
            <person name="Burdz T."/>
            <person name="Wiebe D."/>
            <person name="Huynh C."/>
            <person name="Bernard K."/>
        </authorList>
    </citation>
    <scope>NUCLEOTIDE SEQUENCE [LARGE SCALE GENOMIC DNA]</scope>
    <source>
        <strain evidence="4 5">NML 120489</strain>
    </source>
</reference>
<gene>
    <name evidence="4" type="primary">ftsE_3</name>
    <name evidence="4" type="ORF">BEH84_05648</name>
</gene>
<dbReference type="SMART" id="SM00382">
    <property type="entry name" value="AAA"/>
    <property type="match status" value="1"/>
</dbReference>
<comment type="caution">
    <text evidence="4">The sequence shown here is derived from an EMBL/GenBank/DDBJ whole genome shotgun (WGS) entry which is preliminary data.</text>
</comment>
<dbReference type="GO" id="GO:0051301">
    <property type="term" value="P:cell division"/>
    <property type="evidence" value="ECO:0007669"/>
    <property type="project" value="UniProtKB-KW"/>
</dbReference>
<dbReference type="GO" id="GO:0016887">
    <property type="term" value="F:ATP hydrolysis activity"/>
    <property type="evidence" value="ECO:0007669"/>
    <property type="project" value="InterPro"/>
</dbReference>
<dbReference type="InterPro" id="IPR003593">
    <property type="entry name" value="AAA+_ATPase"/>
</dbReference>
<dbReference type="Proteomes" id="UP000095003">
    <property type="component" value="Unassembled WGS sequence"/>
</dbReference>
<accession>A0A1E3AHU8</accession>
<evidence type="ECO:0000313" key="5">
    <source>
        <dbReference type="Proteomes" id="UP000095003"/>
    </source>
</evidence>